<dbReference type="InterPro" id="IPR012334">
    <property type="entry name" value="Pectin_lyas_fold"/>
</dbReference>
<gene>
    <name evidence="2" type="ORF">HNO88_000312</name>
</gene>
<protein>
    <recommendedName>
        <fullName evidence="1">Rhamnogalacturonase A/B/Epimerase-like pectate lyase domain-containing protein</fullName>
    </recommendedName>
</protein>
<dbReference type="InterPro" id="IPR011050">
    <property type="entry name" value="Pectin_lyase_fold/virulence"/>
</dbReference>
<dbReference type="RefSeq" id="WP_184242077.1">
    <property type="nucleotide sequence ID" value="NZ_JACHLR010000001.1"/>
</dbReference>
<sequence>MIVYQQSYFGDLGGDALDNGKLFIGVANQDPETHPLPCYFDAGLTIPAAQPLAISGGYVINNGARATVYTAARIYSLRVRDKNDVQIDYVAANDNADPLTDLAGPTGAALIGFGTRTVNDRLRDWPSVLDWGAKGDNATDNTSAFQQAFAEAEGRLMVPIGDYLVQPGLNFPPGFHLMGQSRGGATGPGSVGNYPASRIIFGGNGAAGLKQANTGQGLFHGSMTGLIFDTEPNAEIDWIMDFHGLLNFDLADLGMENRWMGGGCFRTRKIGDEPTWLNSFQRVQTRSPDNGTAYNFDIDCTDSGSVLSSYTGGRGAIYRGHGNFHSFGDMWQRGGDASLILSKETLFQGLINLTGSSFDASFGPGILIDLSVSPGGLTYFPVIVGNSFRNPGEQYDIVVQPHATDVIQGGIIVGNAFSVGSSKPWLIDTTKFTVEFGLNSFMGAANQRDYRVMGTGTMNIAPRLVADLPTAEGTIAYVINATSSTPNDLVVAGGSNHVFVKNCGGVWKVM</sequence>
<evidence type="ECO:0000259" key="1">
    <source>
        <dbReference type="Pfam" id="PF12708"/>
    </source>
</evidence>
<organism evidence="2 3">
    <name type="scientific">Novosphingobium chloroacetimidivorans</name>
    <dbReference type="NCBI Taxonomy" id="1428314"/>
    <lineage>
        <taxon>Bacteria</taxon>
        <taxon>Pseudomonadati</taxon>
        <taxon>Pseudomonadota</taxon>
        <taxon>Alphaproteobacteria</taxon>
        <taxon>Sphingomonadales</taxon>
        <taxon>Sphingomonadaceae</taxon>
        <taxon>Novosphingobium</taxon>
    </lineage>
</organism>
<dbReference type="SUPFAM" id="SSF51126">
    <property type="entry name" value="Pectin lyase-like"/>
    <property type="match status" value="1"/>
</dbReference>
<keyword evidence="3" id="KW-1185">Reference proteome</keyword>
<feature type="domain" description="Rhamnogalacturonase A/B/Epimerase-like pectate lyase" evidence="1">
    <location>
        <begin position="127"/>
        <end position="189"/>
    </location>
</feature>
<dbReference type="SUPFAM" id="SSF51327">
    <property type="entry name" value="Head-binding domain of phage P22 tailspike protein"/>
    <property type="match status" value="1"/>
</dbReference>
<dbReference type="InterPro" id="IPR036730">
    <property type="entry name" value="P22_tailspike_N_sf"/>
</dbReference>
<dbReference type="Pfam" id="PF12708">
    <property type="entry name" value="Pect-lyase_RHGA_epim"/>
    <property type="match status" value="1"/>
</dbReference>
<proteinExistence type="predicted"/>
<dbReference type="InterPro" id="IPR024535">
    <property type="entry name" value="RHGA/B-epi-like_pectate_lyase"/>
</dbReference>
<evidence type="ECO:0000313" key="2">
    <source>
        <dbReference type="EMBL" id="MBB4857015.1"/>
    </source>
</evidence>
<dbReference type="EMBL" id="JACHLR010000001">
    <property type="protein sequence ID" value="MBB4857015.1"/>
    <property type="molecule type" value="Genomic_DNA"/>
</dbReference>
<dbReference type="Proteomes" id="UP000555448">
    <property type="component" value="Unassembled WGS sequence"/>
</dbReference>
<accession>A0A7W7NVC9</accession>
<dbReference type="Gene3D" id="2.170.14.10">
    <property type="entry name" value="Phage P22 tailspike-like, N-terminal domain"/>
    <property type="match status" value="1"/>
</dbReference>
<reference evidence="2 3" key="1">
    <citation type="submission" date="2020-08" db="EMBL/GenBank/DDBJ databases">
        <title>Functional genomics of gut bacteria from endangered species of beetles.</title>
        <authorList>
            <person name="Carlos-Shanley C."/>
        </authorList>
    </citation>
    <scope>NUCLEOTIDE SEQUENCE [LARGE SCALE GENOMIC DNA]</scope>
    <source>
        <strain evidence="2 3">S00245</strain>
    </source>
</reference>
<evidence type="ECO:0000313" key="3">
    <source>
        <dbReference type="Proteomes" id="UP000555448"/>
    </source>
</evidence>
<name>A0A7W7NVC9_9SPHN</name>
<dbReference type="AlphaFoldDB" id="A0A7W7NVC9"/>
<comment type="caution">
    <text evidence="2">The sequence shown here is derived from an EMBL/GenBank/DDBJ whole genome shotgun (WGS) entry which is preliminary data.</text>
</comment>
<dbReference type="Gene3D" id="2.160.20.10">
    <property type="entry name" value="Single-stranded right-handed beta-helix, Pectin lyase-like"/>
    <property type="match status" value="1"/>
</dbReference>